<gene>
    <name evidence="2" type="ORF">A2751_02645</name>
</gene>
<organism evidence="2 3">
    <name type="scientific">Candidatus Doudnabacteria bacterium RIFCSPHIGHO2_01_FULL_46_14</name>
    <dbReference type="NCBI Taxonomy" id="1817824"/>
    <lineage>
        <taxon>Bacteria</taxon>
        <taxon>Candidatus Doudnaibacteriota</taxon>
    </lineage>
</organism>
<evidence type="ECO:0000313" key="3">
    <source>
        <dbReference type="Proteomes" id="UP000176864"/>
    </source>
</evidence>
<protein>
    <submittedName>
        <fullName evidence="2">Uncharacterized protein</fullName>
    </submittedName>
</protein>
<keyword evidence="1" id="KW-0472">Membrane</keyword>
<reference evidence="2 3" key="1">
    <citation type="journal article" date="2016" name="Nat. Commun.">
        <title>Thousands of microbial genomes shed light on interconnected biogeochemical processes in an aquifer system.</title>
        <authorList>
            <person name="Anantharaman K."/>
            <person name="Brown C.T."/>
            <person name="Hug L.A."/>
            <person name="Sharon I."/>
            <person name="Castelle C.J."/>
            <person name="Probst A.J."/>
            <person name="Thomas B.C."/>
            <person name="Singh A."/>
            <person name="Wilkins M.J."/>
            <person name="Karaoz U."/>
            <person name="Brodie E.L."/>
            <person name="Williams K.H."/>
            <person name="Hubbard S.S."/>
            <person name="Banfield J.F."/>
        </authorList>
    </citation>
    <scope>NUCLEOTIDE SEQUENCE [LARGE SCALE GENOMIC DNA]</scope>
</reference>
<feature type="transmembrane region" description="Helical" evidence="1">
    <location>
        <begin position="7"/>
        <end position="27"/>
    </location>
</feature>
<keyword evidence="1" id="KW-1133">Transmembrane helix</keyword>
<comment type="caution">
    <text evidence="2">The sequence shown here is derived from an EMBL/GenBank/DDBJ whole genome shotgun (WGS) entry which is preliminary data.</text>
</comment>
<dbReference type="Proteomes" id="UP000176864">
    <property type="component" value="Unassembled WGS sequence"/>
</dbReference>
<keyword evidence="1" id="KW-0812">Transmembrane</keyword>
<evidence type="ECO:0000256" key="1">
    <source>
        <dbReference type="SAM" id="Phobius"/>
    </source>
</evidence>
<accession>A0A1F5NJT1</accession>
<feature type="transmembrane region" description="Helical" evidence="1">
    <location>
        <begin position="39"/>
        <end position="64"/>
    </location>
</feature>
<evidence type="ECO:0000313" key="2">
    <source>
        <dbReference type="EMBL" id="OGE77919.1"/>
    </source>
</evidence>
<proteinExistence type="predicted"/>
<dbReference type="AlphaFoldDB" id="A0A1F5NJT1"/>
<sequence length="96" mass="10188">MNKTQKRLVVAGVVVFIIHIAGNLLLGGYTPVIDGGPGVILWILVIAAQLAGWLMCAVTAILALSHNDRKSLAIAVAVFILITFPIFLPLPGLFVK</sequence>
<dbReference type="STRING" id="1817824.A2751_02645"/>
<feature type="transmembrane region" description="Helical" evidence="1">
    <location>
        <begin position="71"/>
        <end position="90"/>
    </location>
</feature>
<dbReference type="EMBL" id="MFEK01000016">
    <property type="protein sequence ID" value="OGE77919.1"/>
    <property type="molecule type" value="Genomic_DNA"/>
</dbReference>
<name>A0A1F5NJT1_9BACT</name>